<feature type="non-terminal residue" evidence="2">
    <location>
        <position position="1"/>
    </location>
</feature>
<proteinExistence type="predicted"/>
<feature type="compositionally biased region" description="Low complexity" evidence="1">
    <location>
        <begin position="1"/>
        <end position="16"/>
    </location>
</feature>
<organism evidence="2 3">
    <name type="scientific">Racocetra fulgida</name>
    <dbReference type="NCBI Taxonomy" id="60492"/>
    <lineage>
        <taxon>Eukaryota</taxon>
        <taxon>Fungi</taxon>
        <taxon>Fungi incertae sedis</taxon>
        <taxon>Mucoromycota</taxon>
        <taxon>Glomeromycotina</taxon>
        <taxon>Glomeromycetes</taxon>
        <taxon>Diversisporales</taxon>
        <taxon>Gigasporaceae</taxon>
        <taxon>Racocetra</taxon>
    </lineage>
</organism>
<protein>
    <submittedName>
        <fullName evidence="2">3960_t:CDS:1</fullName>
    </submittedName>
</protein>
<comment type="caution">
    <text evidence="2">The sequence shown here is derived from an EMBL/GenBank/DDBJ whole genome shotgun (WGS) entry which is preliminary data.</text>
</comment>
<gene>
    <name evidence="2" type="ORF">RFULGI_LOCUS18247</name>
</gene>
<keyword evidence="3" id="KW-1185">Reference proteome</keyword>
<accession>A0A9N9PAJ3</accession>
<dbReference type="OrthoDB" id="10471894at2759"/>
<evidence type="ECO:0000313" key="2">
    <source>
        <dbReference type="EMBL" id="CAG8806186.1"/>
    </source>
</evidence>
<feature type="region of interest" description="Disordered" evidence="1">
    <location>
        <begin position="1"/>
        <end position="22"/>
    </location>
</feature>
<dbReference type="Proteomes" id="UP000789396">
    <property type="component" value="Unassembled WGS sequence"/>
</dbReference>
<reference evidence="2" key="1">
    <citation type="submission" date="2021-06" db="EMBL/GenBank/DDBJ databases">
        <authorList>
            <person name="Kallberg Y."/>
            <person name="Tangrot J."/>
            <person name="Rosling A."/>
        </authorList>
    </citation>
    <scope>NUCLEOTIDE SEQUENCE</scope>
    <source>
        <strain evidence="2">IN212</strain>
    </source>
</reference>
<name>A0A9N9PAJ3_9GLOM</name>
<evidence type="ECO:0000256" key="1">
    <source>
        <dbReference type="SAM" id="MobiDB-lite"/>
    </source>
</evidence>
<dbReference type="EMBL" id="CAJVPZ010078434">
    <property type="protein sequence ID" value="CAG8806186.1"/>
    <property type="molecule type" value="Genomic_DNA"/>
</dbReference>
<sequence>RLKTNDNNTSKTNDSNPESDQKKLSGVGLIIGFLILWDYPGIDPITLLKVEG</sequence>
<evidence type="ECO:0000313" key="3">
    <source>
        <dbReference type="Proteomes" id="UP000789396"/>
    </source>
</evidence>
<feature type="non-terminal residue" evidence="2">
    <location>
        <position position="52"/>
    </location>
</feature>
<dbReference type="AlphaFoldDB" id="A0A9N9PAJ3"/>